<dbReference type="Proteomes" id="UP000254559">
    <property type="component" value="Unassembled WGS sequence"/>
</dbReference>
<protein>
    <submittedName>
        <fullName evidence="2">Transposase</fullName>
    </submittedName>
</protein>
<reference evidence="2 3" key="1">
    <citation type="submission" date="2018-06" db="EMBL/GenBank/DDBJ databases">
        <authorList>
            <consortium name="Pathogen Informatics"/>
            <person name="Doyle S."/>
        </authorList>
    </citation>
    <scope>NUCLEOTIDE SEQUENCE [LARGE SCALE GENOMIC DNA]</scope>
    <source>
        <strain evidence="2 3">NCTC11564</strain>
    </source>
</reference>
<gene>
    <name evidence="2" type="ORF">NCTC11564_00478</name>
</gene>
<evidence type="ECO:0000313" key="3">
    <source>
        <dbReference type="Proteomes" id="UP000254559"/>
    </source>
</evidence>
<dbReference type="InterPro" id="IPR009057">
    <property type="entry name" value="Homeodomain-like_sf"/>
</dbReference>
<dbReference type="PANTHER" id="PTHR33795">
    <property type="entry name" value="INSERTION ELEMENT IS150 PROTEIN INSJ"/>
    <property type="match status" value="1"/>
</dbReference>
<organism evidence="2 3">
    <name type="scientific">Streptococcus dysgalactiae subsp. equisimilis</name>
    <name type="common">Streptococcus equisimilis</name>
    <dbReference type="NCBI Taxonomy" id="119602"/>
    <lineage>
        <taxon>Bacteria</taxon>
        <taxon>Bacillati</taxon>
        <taxon>Bacillota</taxon>
        <taxon>Bacilli</taxon>
        <taxon>Lactobacillales</taxon>
        <taxon>Streptococcaceae</taxon>
        <taxon>Streptococcus</taxon>
    </lineage>
</organism>
<dbReference type="InterPro" id="IPR052057">
    <property type="entry name" value="IS150/IS1296_orfA-like"/>
</dbReference>
<dbReference type="AlphaFoldDB" id="A0A9X8T2M1"/>
<proteinExistence type="predicted"/>
<feature type="coiled-coil region" evidence="1">
    <location>
        <begin position="124"/>
        <end position="151"/>
    </location>
</feature>
<evidence type="ECO:0000313" key="2">
    <source>
        <dbReference type="EMBL" id="SUN62405.1"/>
    </source>
</evidence>
<accession>A0A9X8T2M1</accession>
<keyword evidence="1" id="KW-0175">Coiled coil</keyword>
<dbReference type="SUPFAM" id="SSF46689">
    <property type="entry name" value="Homeodomain-like"/>
    <property type="match status" value="1"/>
</dbReference>
<name>A0A9X8T2M1_STREQ</name>
<dbReference type="PANTHER" id="PTHR33795:SF1">
    <property type="entry name" value="INSERTION ELEMENT IS150 PROTEIN INSJ"/>
    <property type="match status" value="1"/>
</dbReference>
<dbReference type="EMBL" id="UHFO01000001">
    <property type="protein sequence ID" value="SUN62405.1"/>
    <property type="molecule type" value="Genomic_DNA"/>
</dbReference>
<evidence type="ECO:0000256" key="1">
    <source>
        <dbReference type="SAM" id="Coils"/>
    </source>
</evidence>
<sequence length="171" mass="20520">MTFKQETKVKIYELRQMGESIKSISKKFDMAESDLKYRIRLIDRYGVTIVQKCKNNYYSPELKQEIITKVLIDGQSQKQTSLDYALPTSSMLSRWIAQYKKNGYTILEKPRGRPSKMGRKRKRNLEEMTEVERLQKELEYLRAENAVLKKLREYRLRDEARLKEQQKSFKH</sequence>
<comment type="caution">
    <text evidence="2">The sequence shown here is derived from an EMBL/GenBank/DDBJ whole genome shotgun (WGS) entry which is preliminary data.</text>
</comment>